<sequence>METISIEVEPEIAKAYQAANLIERQKMQIILNGWLKQIMNSRSLEEIILEMQAQAKANGLTQEILNEILNDDA</sequence>
<dbReference type="Proteomes" id="UP000618445">
    <property type="component" value="Unassembled WGS sequence"/>
</dbReference>
<proteinExistence type="predicted"/>
<evidence type="ECO:0000313" key="2">
    <source>
        <dbReference type="Proteomes" id="UP000618445"/>
    </source>
</evidence>
<dbReference type="EMBL" id="JACJQY010000001">
    <property type="protein sequence ID" value="MBD2315365.1"/>
    <property type="molecule type" value="Genomic_DNA"/>
</dbReference>
<gene>
    <name evidence="1" type="ORF">H6G05_00700</name>
</gene>
<organism evidence="1 2">
    <name type="scientific">Phormidium tenue FACHB-1050</name>
    <dbReference type="NCBI Taxonomy" id="2692857"/>
    <lineage>
        <taxon>Bacteria</taxon>
        <taxon>Bacillati</taxon>
        <taxon>Cyanobacteriota</taxon>
        <taxon>Cyanophyceae</taxon>
        <taxon>Oscillatoriophycideae</taxon>
        <taxon>Oscillatoriales</taxon>
        <taxon>Oscillatoriaceae</taxon>
        <taxon>Phormidium</taxon>
    </lineage>
</organism>
<evidence type="ECO:0000313" key="1">
    <source>
        <dbReference type="EMBL" id="MBD2315365.1"/>
    </source>
</evidence>
<comment type="caution">
    <text evidence="1">The sequence shown here is derived from an EMBL/GenBank/DDBJ whole genome shotgun (WGS) entry which is preliminary data.</text>
</comment>
<reference evidence="1 2" key="1">
    <citation type="journal article" date="2020" name="ISME J.">
        <title>Comparative genomics reveals insights into cyanobacterial evolution and habitat adaptation.</title>
        <authorList>
            <person name="Chen M.Y."/>
            <person name="Teng W.K."/>
            <person name="Zhao L."/>
            <person name="Hu C.X."/>
            <person name="Zhou Y.K."/>
            <person name="Han B.P."/>
            <person name="Song L.R."/>
            <person name="Shu W.S."/>
        </authorList>
    </citation>
    <scope>NUCLEOTIDE SEQUENCE [LARGE SCALE GENOMIC DNA]</scope>
    <source>
        <strain evidence="1 2">FACHB-1050</strain>
    </source>
</reference>
<dbReference type="RefSeq" id="WP_190575387.1">
    <property type="nucleotide sequence ID" value="NZ_CAWPQU010000001.1"/>
</dbReference>
<keyword evidence="2" id="KW-1185">Reference proteome</keyword>
<name>A0ABR8C5J5_9CYAN</name>
<accession>A0ABR8C5J5</accession>
<protein>
    <submittedName>
        <fullName evidence="1">Uncharacterized protein</fullName>
    </submittedName>
</protein>